<evidence type="ECO:0000313" key="2">
    <source>
        <dbReference type="Proteomes" id="UP001140011"/>
    </source>
</evidence>
<comment type="caution">
    <text evidence="1">The sequence shown here is derived from an EMBL/GenBank/DDBJ whole genome shotgun (WGS) entry which is preliminary data.</text>
</comment>
<dbReference type="AlphaFoldDB" id="A0A9W8GVI1"/>
<keyword evidence="2" id="KW-1185">Reference proteome</keyword>
<gene>
    <name evidence="1" type="ORF">GGI19_004805</name>
</gene>
<accession>A0A9W8GVI1</accession>
<protein>
    <submittedName>
        <fullName evidence="1">Uncharacterized protein</fullName>
    </submittedName>
</protein>
<evidence type="ECO:0000313" key="1">
    <source>
        <dbReference type="EMBL" id="KAJ2750934.1"/>
    </source>
</evidence>
<dbReference type="EMBL" id="JANBUH010000473">
    <property type="protein sequence ID" value="KAJ2750934.1"/>
    <property type="molecule type" value="Genomic_DNA"/>
</dbReference>
<reference evidence="1" key="1">
    <citation type="submission" date="2022-07" db="EMBL/GenBank/DDBJ databases">
        <title>Phylogenomic reconstructions and comparative analyses of Kickxellomycotina fungi.</title>
        <authorList>
            <person name="Reynolds N.K."/>
            <person name="Stajich J.E."/>
            <person name="Barry K."/>
            <person name="Grigoriev I.V."/>
            <person name="Crous P."/>
            <person name="Smith M.E."/>
        </authorList>
    </citation>
    <scope>NUCLEOTIDE SEQUENCE</scope>
    <source>
        <strain evidence="1">BCRC 34297</strain>
    </source>
</reference>
<name>A0A9W8GVI1_9FUNG</name>
<sequence>MSSETSVYGLVMRVENRTGKLSGEVDTEVEDGVSEMNDRVDWGADEVVKLELALAFELVLEFVLALKLVLVDPLLSVVSESFVVSDLLSDVDVAESLVDEVAACESLELEGVMTVMVTIPEAELSVARSEPINSAIDVLIGYSIDKLLLLSNDDDDDDAELVVTLESTESDAELVDEEVVDASVDDNIDNGELLVGLEVCVVLWNFDESRVSVEVSRALDVKDEDKVVELLKLEVVKPPNQAFKLEVADEELDKLTVVDVDVTRESVVEGATSKLLEWSSVDDAIVDAELLLVDETGENNQSAEVDDSSVLEVLVLEVLDAGVLDWVADVDVIDPVEVAVVVVMAMLELELVPSVEGRVVDSNLAGN</sequence>
<organism evidence="1 2">
    <name type="scientific">Coemansia pectinata</name>
    <dbReference type="NCBI Taxonomy" id="1052879"/>
    <lineage>
        <taxon>Eukaryota</taxon>
        <taxon>Fungi</taxon>
        <taxon>Fungi incertae sedis</taxon>
        <taxon>Zoopagomycota</taxon>
        <taxon>Kickxellomycotina</taxon>
        <taxon>Kickxellomycetes</taxon>
        <taxon>Kickxellales</taxon>
        <taxon>Kickxellaceae</taxon>
        <taxon>Coemansia</taxon>
    </lineage>
</organism>
<proteinExistence type="predicted"/>
<dbReference type="Proteomes" id="UP001140011">
    <property type="component" value="Unassembled WGS sequence"/>
</dbReference>
<dbReference type="OrthoDB" id="5590098at2759"/>